<evidence type="ECO:0000313" key="1">
    <source>
        <dbReference type="EMBL" id="CAD7087832.1"/>
    </source>
</evidence>
<dbReference type="Proteomes" id="UP000594454">
    <property type="component" value="Chromosome 4"/>
</dbReference>
<name>A0A7R8UVE7_HERIL</name>
<proteinExistence type="predicted"/>
<reference evidence="1 2" key="1">
    <citation type="submission" date="2020-11" db="EMBL/GenBank/DDBJ databases">
        <authorList>
            <person name="Wallbank WR R."/>
            <person name="Pardo Diaz C."/>
            <person name="Kozak K."/>
            <person name="Martin S."/>
            <person name="Jiggins C."/>
            <person name="Moest M."/>
            <person name="Warren A I."/>
            <person name="Generalovic N T."/>
            <person name="Byers J.R.P. K."/>
            <person name="Montejo-Kovacevich G."/>
            <person name="Yen C E."/>
        </authorList>
    </citation>
    <scope>NUCLEOTIDE SEQUENCE [LARGE SCALE GENOMIC DNA]</scope>
</reference>
<accession>A0A7R8UVE7</accession>
<keyword evidence="2" id="KW-1185">Reference proteome</keyword>
<dbReference type="EMBL" id="LR899012">
    <property type="protein sequence ID" value="CAD7087832.1"/>
    <property type="molecule type" value="Genomic_DNA"/>
</dbReference>
<dbReference type="InParanoid" id="A0A7R8UVE7"/>
<sequence length="96" mass="10612">MSAGGGMMRGKRLCLPGTVSACKEYTAWEQEIAGGGVHNSKRRKSTAATRFIYILKIVTASQKEKLPTASAWTRTEKTSFHLVVSYPQLLQFGYNL</sequence>
<gene>
    <name evidence="1" type="ORF">HERILL_LOCUS10511</name>
</gene>
<organism evidence="1 2">
    <name type="scientific">Hermetia illucens</name>
    <name type="common">Black soldier fly</name>
    <dbReference type="NCBI Taxonomy" id="343691"/>
    <lineage>
        <taxon>Eukaryota</taxon>
        <taxon>Metazoa</taxon>
        <taxon>Ecdysozoa</taxon>
        <taxon>Arthropoda</taxon>
        <taxon>Hexapoda</taxon>
        <taxon>Insecta</taxon>
        <taxon>Pterygota</taxon>
        <taxon>Neoptera</taxon>
        <taxon>Endopterygota</taxon>
        <taxon>Diptera</taxon>
        <taxon>Brachycera</taxon>
        <taxon>Stratiomyomorpha</taxon>
        <taxon>Stratiomyidae</taxon>
        <taxon>Hermetiinae</taxon>
        <taxon>Hermetia</taxon>
    </lineage>
</organism>
<protein>
    <submittedName>
        <fullName evidence="1">Uncharacterized protein</fullName>
    </submittedName>
</protein>
<dbReference type="AlphaFoldDB" id="A0A7R8UVE7"/>
<evidence type="ECO:0000313" key="2">
    <source>
        <dbReference type="Proteomes" id="UP000594454"/>
    </source>
</evidence>